<evidence type="ECO:0000313" key="3">
    <source>
        <dbReference type="Proteomes" id="UP000295443"/>
    </source>
</evidence>
<dbReference type="EMBL" id="SJZB01000038">
    <property type="protein sequence ID" value="TCJ13511.1"/>
    <property type="molecule type" value="Genomic_DNA"/>
</dbReference>
<dbReference type="SUPFAM" id="SSF47413">
    <property type="entry name" value="lambda repressor-like DNA-binding domains"/>
    <property type="match status" value="1"/>
</dbReference>
<dbReference type="AlphaFoldDB" id="A0A4R1B9C9"/>
<evidence type="ECO:0000259" key="1">
    <source>
        <dbReference type="PROSITE" id="PS50943"/>
    </source>
</evidence>
<dbReference type="GO" id="GO:0003677">
    <property type="term" value="F:DNA binding"/>
    <property type="evidence" value="ECO:0007669"/>
    <property type="project" value="InterPro"/>
</dbReference>
<gene>
    <name evidence="2" type="ORF">EZJ19_10155</name>
</gene>
<dbReference type="PROSITE" id="PS50943">
    <property type="entry name" value="HTH_CROC1"/>
    <property type="match status" value="1"/>
</dbReference>
<reference evidence="2 3" key="1">
    <citation type="submission" date="2019-03" db="EMBL/GenBank/DDBJ databases">
        <title>Genome sequence of Thiobacillaceae bacterium LSR1, a sulfur-oxidizing bacterium isolated from freshwater sediment.</title>
        <authorList>
            <person name="Li S."/>
        </authorList>
    </citation>
    <scope>NUCLEOTIDE SEQUENCE [LARGE SCALE GENOMIC DNA]</scope>
    <source>
        <strain evidence="2 3">LSR1</strain>
    </source>
</reference>
<comment type="caution">
    <text evidence="2">The sequence shown here is derived from an EMBL/GenBank/DDBJ whole genome shotgun (WGS) entry which is preliminary data.</text>
</comment>
<evidence type="ECO:0000313" key="2">
    <source>
        <dbReference type="EMBL" id="TCJ13511.1"/>
    </source>
</evidence>
<proteinExistence type="predicted"/>
<organism evidence="2 3">
    <name type="scientific">Parasulfuritortus cantonensis</name>
    <dbReference type="NCBI Taxonomy" id="2528202"/>
    <lineage>
        <taxon>Bacteria</taxon>
        <taxon>Pseudomonadati</taxon>
        <taxon>Pseudomonadota</taxon>
        <taxon>Betaproteobacteria</taxon>
        <taxon>Nitrosomonadales</taxon>
        <taxon>Thiobacillaceae</taxon>
        <taxon>Parasulfuritortus</taxon>
    </lineage>
</organism>
<dbReference type="CDD" id="cd00093">
    <property type="entry name" value="HTH_XRE"/>
    <property type="match status" value="1"/>
</dbReference>
<name>A0A4R1B9C9_9PROT</name>
<keyword evidence="3" id="KW-1185">Reference proteome</keyword>
<dbReference type="Proteomes" id="UP000295443">
    <property type="component" value="Unassembled WGS sequence"/>
</dbReference>
<dbReference type="InterPro" id="IPR010982">
    <property type="entry name" value="Lambda_DNA-bd_dom_sf"/>
</dbReference>
<feature type="domain" description="HTH cro/C1-type" evidence="1">
    <location>
        <begin position="35"/>
        <end position="62"/>
    </location>
</feature>
<protein>
    <recommendedName>
        <fullName evidence="1">HTH cro/C1-type domain-containing protein</fullName>
    </recommendedName>
</protein>
<dbReference type="Gene3D" id="1.10.260.40">
    <property type="entry name" value="lambda repressor-like DNA-binding domains"/>
    <property type="match status" value="1"/>
</dbReference>
<dbReference type="InterPro" id="IPR001387">
    <property type="entry name" value="Cro/C1-type_HTH"/>
</dbReference>
<accession>A0A4R1B9C9</accession>
<sequence length="278" mass="31343">MSYLEQKWSEYSRERNPLRRYSSQREFEADWVNGLRRRYGLSQEALAVLASVSVTTVQNWENPQSRKSIAAHNQDRLRDIDRDLWIKSHVTLLDPCPPFIRALYDLLSANRDESAQGLADYLLTTMPEHDPERPRLLHWASLSHSIADPASAKARAYQRAALAALGHGQGPLAAAIENEILGSQFEDLLAMADGAERGQRGAELLDACQRLYRRDGQHAYLWNALEVACRTPLASSVQYAVLTELQDLLGEDGVRRRVLTDDGYQAVRAAYERPASVN</sequence>
<dbReference type="RefSeq" id="WP_131447211.1">
    <property type="nucleotide sequence ID" value="NZ_SJZB01000038.1"/>
</dbReference>